<dbReference type="Proteomes" id="UP000002484">
    <property type="component" value="Chromosome"/>
</dbReference>
<organism evidence="1 2">
    <name type="scientific">Pseudofrankia inefficax (strain DSM 45817 / CECT 9037 / DDB 130130 / EuI1c)</name>
    <name type="common">Frankia inefficax</name>
    <dbReference type="NCBI Taxonomy" id="298654"/>
    <lineage>
        <taxon>Bacteria</taxon>
        <taxon>Bacillati</taxon>
        <taxon>Actinomycetota</taxon>
        <taxon>Actinomycetes</taxon>
        <taxon>Frankiales</taxon>
        <taxon>Frankiaceae</taxon>
        <taxon>Pseudofrankia</taxon>
    </lineage>
</organism>
<name>E3J5D9_PSEI1</name>
<evidence type="ECO:0008006" key="3">
    <source>
        <dbReference type="Google" id="ProtNLM"/>
    </source>
</evidence>
<dbReference type="OrthoDB" id="3213063at2"/>
<dbReference type="eggNOG" id="COG2050">
    <property type="taxonomic scope" value="Bacteria"/>
</dbReference>
<dbReference type="InterPro" id="IPR029069">
    <property type="entry name" value="HotDog_dom_sf"/>
</dbReference>
<dbReference type="KEGG" id="fri:FraEuI1c_3876"/>
<evidence type="ECO:0000313" key="1">
    <source>
        <dbReference type="EMBL" id="ADP81883.1"/>
    </source>
</evidence>
<reference evidence="1 2" key="1">
    <citation type="submission" date="2010-10" db="EMBL/GenBank/DDBJ databases">
        <title>Complete sequence of Frankia sp. EuI1c.</title>
        <authorList>
            <consortium name="US DOE Joint Genome Institute"/>
            <person name="Lucas S."/>
            <person name="Copeland A."/>
            <person name="Lapidus A."/>
            <person name="Cheng J.-F."/>
            <person name="Bruce D."/>
            <person name="Goodwin L."/>
            <person name="Pitluck S."/>
            <person name="Chertkov O."/>
            <person name="Detter J.C."/>
            <person name="Han C."/>
            <person name="Tapia R."/>
            <person name="Land M."/>
            <person name="Hauser L."/>
            <person name="Jeffries C."/>
            <person name="Kyrpides N."/>
            <person name="Ivanova N."/>
            <person name="Mikhailova N."/>
            <person name="Beauchemin N."/>
            <person name="Sen A."/>
            <person name="Sur S.A."/>
            <person name="Gtari M."/>
            <person name="Wall L."/>
            <person name="Tisa L."/>
            <person name="Woyke T."/>
        </authorList>
    </citation>
    <scope>NUCLEOTIDE SEQUENCE [LARGE SCALE GENOMIC DNA]</scope>
    <source>
        <strain evidence="2">DSM 45817 / CECT 9037 / EuI1c</strain>
    </source>
</reference>
<sequence>MPTPGVDRWTFGVAPLAQTVELAARLRRVTGLALSLEHAAPELDALLDALAEAERRLAPLASADPAPRVGAAVDGDGRVYLDHSRHIGAFNPGFPEYEIVVDGDQATGTVNFPVAYEGPPGLVHGGFLALFFDAAIQHHNCDAGVAGKTAGLELRYRRPTPVLTDLRFVLTRSLDGGRIRSTGELLAGDVRLCEARMDAVQGDRARLPPVSPRREQPGPV</sequence>
<keyword evidence="2" id="KW-1185">Reference proteome</keyword>
<dbReference type="RefSeq" id="WP_013425001.1">
    <property type="nucleotide sequence ID" value="NC_014666.1"/>
</dbReference>
<dbReference type="SUPFAM" id="SSF54637">
    <property type="entry name" value="Thioesterase/thiol ester dehydrase-isomerase"/>
    <property type="match status" value="1"/>
</dbReference>
<proteinExistence type="predicted"/>
<dbReference type="EMBL" id="CP002299">
    <property type="protein sequence ID" value="ADP81883.1"/>
    <property type="molecule type" value="Genomic_DNA"/>
</dbReference>
<dbReference type="AlphaFoldDB" id="E3J5D9"/>
<protein>
    <recommendedName>
        <fullName evidence="3">Thioesterase superfamily protein</fullName>
    </recommendedName>
</protein>
<dbReference type="HOGENOM" id="CLU_1254420_0_0_11"/>
<dbReference type="InParanoid" id="E3J5D9"/>
<dbReference type="Gene3D" id="3.10.129.10">
    <property type="entry name" value="Hotdog Thioesterase"/>
    <property type="match status" value="1"/>
</dbReference>
<dbReference type="STRING" id="298654.FraEuI1c_3876"/>
<evidence type="ECO:0000313" key="2">
    <source>
        <dbReference type="Proteomes" id="UP000002484"/>
    </source>
</evidence>
<accession>E3J5D9</accession>
<gene>
    <name evidence="1" type="ordered locus">FraEuI1c_3876</name>
</gene>